<dbReference type="InterPro" id="IPR013320">
    <property type="entry name" value="ConA-like_dom_sf"/>
</dbReference>
<dbReference type="STRING" id="199890.A0A182PPL0"/>
<dbReference type="GO" id="GO:0005737">
    <property type="term" value="C:cytoplasm"/>
    <property type="evidence" value="ECO:0007669"/>
    <property type="project" value="TreeGrafter"/>
</dbReference>
<dbReference type="Pfam" id="PF00622">
    <property type="entry name" value="SPRY"/>
    <property type="match status" value="1"/>
</dbReference>
<dbReference type="SMART" id="SM00184">
    <property type="entry name" value="RING"/>
    <property type="match status" value="1"/>
</dbReference>
<dbReference type="PANTHER" id="PTHR13363:SF6">
    <property type="entry name" value="RING FINGER AND SPRY DOMAIN-CONTAINING PROTEIN 1"/>
    <property type="match status" value="1"/>
</dbReference>
<keyword evidence="3" id="KW-0862">Zinc</keyword>
<name>A0A182PPL0_9DIPT</name>
<feature type="compositionally biased region" description="Low complexity" evidence="5">
    <location>
        <begin position="41"/>
        <end position="53"/>
    </location>
</feature>
<dbReference type="PANTHER" id="PTHR13363">
    <property type="entry name" value="RING FINGER AND SRY DOMAIN-CONTAINING"/>
    <property type="match status" value="1"/>
</dbReference>
<dbReference type="InterPro" id="IPR043136">
    <property type="entry name" value="B30.2/SPRY_sf"/>
</dbReference>
<dbReference type="PROSITE" id="PS50188">
    <property type="entry name" value="B302_SPRY"/>
    <property type="match status" value="1"/>
</dbReference>
<dbReference type="Gene3D" id="2.60.120.920">
    <property type="match status" value="1"/>
</dbReference>
<reference evidence="9" key="1">
    <citation type="submission" date="2013-03" db="EMBL/GenBank/DDBJ databases">
        <title>The Genome Sequence of Anopheles epiroticus epiroticus2.</title>
        <authorList>
            <consortium name="The Broad Institute Genomics Platform"/>
            <person name="Neafsey D.E."/>
            <person name="Howell P."/>
            <person name="Walker B."/>
            <person name="Young S.K."/>
            <person name="Zeng Q."/>
            <person name="Gargeya S."/>
            <person name="Fitzgerald M."/>
            <person name="Haas B."/>
            <person name="Abouelleil A."/>
            <person name="Allen A.W."/>
            <person name="Alvarado L."/>
            <person name="Arachchi H.M."/>
            <person name="Berlin A.M."/>
            <person name="Chapman S.B."/>
            <person name="Gainer-Dewar J."/>
            <person name="Goldberg J."/>
            <person name="Griggs A."/>
            <person name="Gujja S."/>
            <person name="Hansen M."/>
            <person name="Howarth C."/>
            <person name="Imamovic A."/>
            <person name="Ireland A."/>
            <person name="Larimer J."/>
            <person name="McCowan C."/>
            <person name="Murphy C."/>
            <person name="Pearson M."/>
            <person name="Poon T.W."/>
            <person name="Priest M."/>
            <person name="Roberts A."/>
            <person name="Saif S."/>
            <person name="Shea T."/>
            <person name="Sisk P."/>
            <person name="Sykes S."/>
            <person name="Wortman J."/>
            <person name="Nusbaum C."/>
            <person name="Birren B."/>
        </authorList>
    </citation>
    <scope>NUCLEOTIDE SEQUENCE [LARGE SCALE GENOMIC DNA]</scope>
    <source>
        <strain evidence="9">Epiroticus2</strain>
    </source>
</reference>
<dbReference type="GO" id="GO:0008270">
    <property type="term" value="F:zinc ion binding"/>
    <property type="evidence" value="ECO:0007669"/>
    <property type="project" value="UniProtKB-KW"/>
</dbReference>
<evidence type="ECO:0000313" key="8">
    <source>
        <dbReference type="EnsemblMetazoa" id="AEPI008889-PA"/>
    </source>
</evidence>
<evidence type="ECO:0000259" key="6">
    <source>
        <dbReference type="PROSITE" id="PS50089"/>
    </source>
</evidence>
<keyword evidence="1" id="KW-0479">Metal-binding</keyword>
<dbReference type="SMART" id="SM00449">
    <property type="entry name" value="SPRY"/>
    <property type="match status" value="1"/>
</dbReference>
<feature type="domain" description="B30.2/SPRY" evidence="7">
    <location>
        <begin position="279"/>
        <end position="464"/>
    </location>
</feature>
<feature type="domain" description="RING-type" evidence="6">
    <location>
        <begin position="509"/>
        <end position="544"/>
    </location>
</feature>
<dbReference type="InterPro" id="IPR001841">
    <property type="entry name" value="Znf_RING"/>
</dbReference>
<feature type="compositionally biased region" description="Basic residues" evidence="5">
    <location>
        <begin position="54"/>
        <end position="69"/>
    </location>
</feature>
<dbReference type="InterPro" id="IPR003877">
    <property type="entry name" value="SPRY_dom"/>
</dbReference>
<dbReference type="InterPro" id="IPR045129">
    <property type="entry name" value="RNF123/RKP/RSPRY1"/>
</dbReference>
<evidence type="ECO:0000256" key="4">
    <source>
        <dbReference type="PROSITE-ProRule" id="PRU00175"/>
    </source>
</evidence>
<dbReference type="AlphaFoldDB" id="A0A182PPL0"/>
<evidence type="ECO:0000259" key="7">
    <source>
        <dbReference type="PROSITE" id="PS50188"/>
    </source>
</evidence>
<evidence type="ECO:0000313" key="9">
    <source>
        <dbReference type="Proteomes" id="UP000075885"/>
    </source>
</evidence>
<protein>
    <recommendedName>
        <fullName evidence="10">RING finger and SPRY domain-containing protein 1</fullName>
    </recommendedName>
</protein>
<accession>A0A182PPL0</accession>
<evidence type="ECO:0000256" key="2">
    <source>
        <dbReference type="ARBA" id="ARBA00022771"/>
    </source>
</evidence>
<proteinExistence type="predicted"/>
<organism evidence="8 9">
    <name type="scientific">Anopheles epiroticus</name>
    <dbReference type="NCBI Taxonomy" id="199890"/>
    <lineage>
        <taxon>Eukaryota</taxon>
        <taxon>Metazoa</taxon>
        <taxon>Ecdysozoa</taxon>
        <taxon>Arthropoda</taxon>
        <taxon>Hexapoda</taxon>
        <taxon>Insecta</taxon>
        <taxon>Pterygota</taxon>
        <taxon>Neoptera</taxon>
        <taxon>Endopterygota</taxon>
        <taxon>Diptera</taxon>
        <taxon>Nematocera</taxon>
        <taxon>Culicoidea</taxon>
        <taxon>Culicidae</taxon>
        <taxon>Anophelinae</taxon>
        <taxon>Anopheles</taxon>
    </lineage>
</organism>
<dbReference type="SUPFAM" id="SSF49899">
    <property type="entry name" value="Concanavalin A-like lectins/glucanases"/>
    <property type="match status" value="1"/>
</dbReference>
<dbReference type="Gene3D" id="3.30.40.10">
    <property type="entry name" value="Zinc/RING finger domain, C3HC4 (zinc finger)"/>
    <property type="match status" value="1"/>
</dbReference>
<dbReference type="Proteomes" id="UP000075885">
    <property type="component" value="Unassembled WGS sequence"/>
</dbReference>
<dbReference type="GO" id="GO:0004842">
    <property type="term" value="F:ubiquitin-protein transferase activity"/>
    <property type="evidence" value="ECO:0007669"/>
    <property type="project" value="InterPro"/>
</dbReference>
<evidence type="ECO:0008006" key="10">
    <source>
        <dbReference type="Google" id="ProtNLM"/>
    </source>
</evidence>
<keyword evidence="2 4" id="KW-0863">Zinc-finger</keyword>
<dbReference type="Pfam" id="PF13920">
    <property type="entry name" value="zf-C3HC4_3"/>
    <property type="match status" value="1"/>
</dbReference>
<dbReference type="SUPFAM" id="SSF57850">
    <property type="entry name" value="RING/U-box"/>
    <property type="match status" value="1"/>
</dbReference>
<keyword evidence="9" id="KW-1185">Reference proteome</keyword>
<evidence type="ECO:0000256" key="1">
    <source>
        <dbReference type="ARBA" id="ARBA00022723"/>
    </source>
</evidence>
<dbReference type="PROSITE" id="PS50089">
    <property type="entry name" value="ZF_RING_2"/>
    <property type="match status" value="1"/>
</dbReference>
<feature type="region of interest" description="Disordered" evidence="5">
    <location>
        <begin position="554"/>
        <end position="591"/>
    </location>
</feature>
<feature type="region of interest" description="Disordered" evidence="5">
    <location>
        <begin position="16"/>
        <end position="73"/>
    </location>
</feature>
<reference evidence="8" key="2">
    <citation type="submission" date="2020-05" db="UniProtKB">
        <authorList>
            <consortium name="EnsemblMetazoa"/>
        </authorList>
    </citation>
    <scope>IDENTIFICATION</scope>
    <source>
        <strain evidence="8">Epiroticus2</strain>
    </source>
</reference>
<dbReference type="VEuPathDB" id="VectorBase:AEPI008889"/>
<dbReference type="GO" id="GO:0051603">
    <property type="term" value="P:proteolysis involved in protein catabolic process"/>
    <property type="evidence" value="ECO:0007669"/>
    <property type="project" value="TreeGrafter"/>
</dbReference>
<evidence type="ECO:0000256" key="3">
    <source>
        <dbReference type="ARBA" id="ARBA00022833"/>
    </source>
</evidence>
<evidence type="ECO:0000256" key="5">
    <source>
        <dbReference type="SAM" id="MobiDB-lite"/>
    </source>
</evidence>
<dbReference type="EnsemblMetazoa" id="AEPI008889-RA">
    <property type="protein sequence ID" value="AEPI008889-PA"/>
    <property type="gene ID" value="AEPI008889"/>
</dbReference>
<dbReference type="InterPro" id="IPR001870">
    <property type="entry name" value="B30.2/SPRY"/>
</dbReference>
<dbReference type="InterPro" id="IPR013083">
    <property type="entry name" value="Znf_RING/FYVE/PHD"/>
</dbReference>
<sequence>MGVCLCKDKVEESFVDDSSRDSYAATGSDTGRLAGSGGSSGIVSGSVGQNGQQHHTHNNSHHHHHIRHYSRSDRQVSLSDTVDALVKETLEIIRSIVDNEPETPSSMVMLHDLTDKPSGWIQLVKSLIRVVPLDNPMGPSVITLLLDDSPLPSKESVLEVADMITRSIRRTPKRERNMCIILGFLAERLAGPCSISALSEVTLGYLLGNLDEGIHPDVMLFSLIALEKFAQTSENKSTIRRKLALYPDNPLLRLERHITSNDFTLRQVGFCAQWCLDNYFLIEGRQYSYEVADVSNVNVMLNTRDVSEYLKISADGLTARCDAYSFESVRCTYQVHAGCWYYEVLIMTPGVMQIGWATKDSNFLSHEGYGIGDDAYSIAFDGCRKLIWHKAKPMQHNLNVWSGGSILGCLLDLDAREVIFSLDGVEGEVLKQLFETSGTIDGFFAAASFMSFQQCRFNFGSTPFVYPPKHRPFKSFNDHAVLSEQDKIVLPRHLFLEQLRKLSVREDSCTLCFDMKATVRIEPCQHRGFCTNCAALLQFCPMCRAEIASTVQEETYPEVSSPVGGAGGGSSEANDSSECGSKPHNTDEQET</sequence>